<comment type="caution">
    <text evidence="5">The sequence shown here is derived from an EMBL/GenBank/DDBJ whole genome shotgun (WGS) entry which is preliminary data.</text>
</comment>
<dbReference type="InterPro" id="IPR036942">
    <property type="entry name" value="Beta-barrel_TonB_sf"/>
</dbReference>
<keyword evidence="3" id="KW-0998">Cell outer membrane</keyword>
<dbReference type="InterPro" id="IPR008969">
    <property type="entry name" value="CarboxyPept-like_regulatory"/>
</dbReference>
<accession>A0ABT8L9X7</accession>
<evidence type="ECO:0000256" key="3">
    <source>
        <dbReference type="ARBA" id="ARBA00023237"/>
    </source>
</evidence>
<gene>
    <name evidence="5" type="ORF">QQ020_14050</name>
</gene>
<evidence type="ECO:0000256" key="1">
    <source>
        <dbReference type="ARBA" id="ARBA00004442"/>
    </source>
</evidence>
<dbReference type="Gene3D" id="2.40.170.20">
    <property type="entry name" value="TonB-dependent receptor, beta-barrel domain"/>
    <property type="match status" value="2"/>
</dbReference>
<dbReference type="InterPro" id="IPR032508">
    <property type="entry name" value="FecR_C"/>
</dbReference>
<comment type="subcellular location">
    <subcellularLocation>
        <location evidence="1">Cell outer membrane</location>
    </subcellularLocation>
</comment>
<dbReference type="EMBL" id="JAUJEB010000002">
    <property type="protein sequence ID" value="MDN5213186.1"/>
    <property type="molecule type" value="Genomic_DNA"/>
</dbReference>
<dbReference type="Pfam" id="PF16344">
    <property type="entry name" value="FecR_C"/>
    <property type="match status" value="1"/>
</dbReference>
<dbReference type="Proteomes" id="UP001172083">
    <property type="component" value="Unassembled WGS sequence"/>
</dbReference>
<dbReference type="Gene3D" id="2.170.130.10">
    <property type="entry name" value="TonB-dependent receptor, plug domain"/>
    <property type="match status" value="1"/>
</dbReference>
<evidence type="ECO:0000313" key="5">
    <source>
        <dbReference type="EMBL" id="MDN5213186.1"/>
    </source>
</evidence>
<dbReference type="SUPFAM" id="SSF56935">
    <property type="entry name" value="Porins"/>
    <property type="match status" value="1"/>
</dbReference>
<dbReference type="SUPFAM" id="SSF49464">
    <property type="entry name" value="Carboxypeptidase regulatory domain-like"/>
    <property type="match status" value="1"/>
</dbReference>
<dbReference type="RefSeq" id="WP_346758526.1">
    <property type="nucleotide sequence ID" value="NZ_JAUJEB010000002.1"/>
</dbReference>
<evidence type="ECO:0000313" key="6">
    <source>
        <dbReference type="Proteomes" id="UP001172083"/>
    </source>
</evidence>
<reference evidence="5" key="1">
    <citation type="submission" date="2023-06" db="EMBL/GenBank/DDBJ databases">
        <title>Genomic of Agaribacillus aureum.</title>
        <authorList>
            <person name="Wang G."/>
        </authorList>
    </citation>
    <scope>NUCLEOTIDE SEQUENCE</scope>
    <source>
        <strain evidence="5">BMA12</strain>
    </source>
</reference>
<keyword evidence="6" id="KW-1185">Reference proteome</keyword>
<organism evidence="5 6">
    <name type="scientific">Agaribacillus aureus</name>
    <dbReference type="NCBI Taxonomy" id="3051825"/>
    <lineage>
        <taxon>Bacteria</taxon>
        <taxon>Pseudomonadati</taxon>
        <taxon>Bacteroidota</taxon>
        <taxon>Cytophagia</taxon>
        <taxon>Cytophagales</taxon>
        <taxon>Splendidivirgaceae</taxon>
        <taxon>Agaribacillus</taxon>
    </lineage>
</organism>
<keyword evidence="2" id="KW-0472">Membrane</keyword>
<sequence length="862" mass="97479">MRVLFFIALSIFPYVLLAQERMITYQSENKDLARVFKELEKAYNIHFAFAVDEVKEKKISIKAENEELSSFLSSLLAGHQLSFEIVEENFIAVSKASSVLLRMFVRDEETGEALSFATARLKGSDQGYIADVDGNFEIIVANPSEAILEISFLGYEKKEIQVGTLEPAKSVAISLERDPRELQEIIVKEYLNKGITVDDQASRISIDIQDMEILPGLSERDILSSIQILAGIGSADESAGGLNVRGSSRDNTFIYWNKIPVYQSAHYFGNISAFIPSSIGKVDVFKNYIPVPYGGASAGLLLINARTPTAKKAVVESNLNLTHGDVYASVPFANFNGRISLAARRSFNDLLATPTFNAISNKLFDGSLTEDQQGISEDFEYNSKLAFSDLNLVIELNAAGKNKFSLSALSSQSKLDYDSQDEENFLESIQEHRVRTFGGNFTWNRRWSGRLSSEWSTSYADYYMDYSLINIRNETNGTEDDIQSRMNDLENLESRFTLTYAPIKNHVFDAGYQFNRVGADLTINEDFFFEDDFSESITSEGNTHGLFANYFGKFGSGLQLGFGIRHNSYEALENTRLDRQMRLNYELAPGILLKSTAGVYHQYISSLKEVDFVFSNTIEQNWIIADSEEEIPVIKNEQVVLGALLTKAGWVVDIDGYLKRVFAPVARNFGPRPEDEDGLISGVEVITGLDLTVKRRWKYYRAWFSYAFQNSEVETIDQQFPSGLNIRHQFQLSQTANYKQWEFSLGYTLRSGLPYTNASGFVEIDPGNDDEPFIEIQYEDLNSNRLPAYQRLDASAWYKFKKKKPYKLAGEIGISILNVLNTNNRYSRTFSIEEDDQDTIFLLRSDRQLIGITPNISVRLKF</sequence>
<protein>
    <submittedName>
        <fullName evidence="5">Carboxypeptidase-like regulatory domain-containing protein</fullName>
    </submittedName>
</protein>
<feature type="domain" description="Protein FecR C-terminal" evidence="4">
    <location>
        <begin position="28"/>
        <end position="89"/>
    </location>
</feature>
<dbReference type="Gene3D" id="3.55.50.30">
    <property type="match status" value="1"/>
</dbReference>
<proteinExistence type="predicted"/>
<evidence type="ECO:0000256" key="2">
    <source>
        <dbReference type="ARBA" id="ARBA00023136"/>
    </source>
</evidence>
<dbReference type="InterPro" id="IPR037066">
    <property type="entry name" value="Plug_dom_sf"/>
</dbReference>
<evidence type="ECO:0000259" key="4">
    <source>
        <dbReference type="Pfam" id="PF16344"/>
    </source>
</evidence>
<dbReference type="Pfam" id="PF13715">
    <property type="entry name" value="CarbopepD_reg_2"/>
    <property type="match status" value="1"/>
</dbReference>
<name>A0ABT8L9X7_9BACT</name>